<dbReference type="GO" id="GO:0016706">
    <property type="term" value="F:2-oxoglutarate-dependent dioxygenase activity"/>
    <property type="evidence" value="ECO:0007669"/>
    <property type="project" value="TreeGrafter"/>
</dbReference>
<keyword evidence="4" id="KW-0560">Oxidoreductase</keyword>
<keyword evidence="5" id="KW-0408">Iron</keyword>
<evidence type="ECO:0000313" key="8">
    <source>
        <dbReference type="Proteomes" id="UP001222932"/>
    </source>
</evidence>
<dbReference type="SUPFAM" id="SSF51197">
    <property type="entry name" value="Clavaminate synthase-like"/>
    <property type="match status" value="2"/>
</dbReference>
<reference evidence="7" key="1">
    <citation type="journal article" date="2023" name="BMC Genomics">
        <title>Chromosome-level genome assemblies of Cutaneotrichosporon spp. (Trichosporonales, Basidiomycota) reveal imbalanced evolution between nucleotide sequences and chromosome synteny.</title>
        <authorList>
            <person name="Kobayashi Y."/>
            <person name="Kayamori A."/>
            <person name="Aoki K."/>
            <person name="Shiwa Y."/>
            <person name="Matsutani M."/>
            <person name="Fujita N."/>
            <person name="Sugita T."/>
            <person name="Iwasaki W."/>
            <person name="Tanaka N."/>
            <person name="Takashima M."/>
        </authorList>
    </citation>
    <scope>NUCLEOTIDE SEQUENCE</scope>
    <source>
        <strain evidence="7">HIS016</strain>
    </source>
</reference>
<feature type="domain" description="TauD/TfdA-like" evidence="6">
    <location>
        <begin position="117"/>
        <end position="239"/>
    </location>
</feature>
<organism evidence="7 8">
    <name type="scientific">Cutaneotrichosporon spelunceum</name>
    <dbReference type="NCBI Taxonomy" id="1672016"/>
    <lineage>
        <taxon>Eukaryota</taxon>
        <taxon>Fungi</taxon>
        <taxon>Dikarya</taxon>
        <taxon>Basidiomycota</taxon>
        <taxon>Agaricomycotina</taxon>
        <taxon>Tremellomycetes</taxon>
        <taxon>Trichosporonales</taxon>
        <taxon>Trichosporonaceae</taxon>
        <taxon>Cutaneotrichosporon</taxon>
    </lineage>
</organism>
<comment type="similarity">
    <text evidence="1">Belongs to the TfdA dioxygenase family.</text>
</comment>
<evidence type="ECO:0000256" key="2">
    <source>
        <dbReference type="ARBA" id="ARBA00022723"/>
    </source>
</evidence>
<reference evidence="7" key="2">
    <citation type="submission" date="2023-06" db="EMBL/GenBank/DDBJ databases">
        <authorList>
            <person name="Kobayashi Y."/>
            <person name="Kayamori A."/>
            <person name="Aoki K."/>
            <person name="Shiwa Y."/>
            <person name="Fujita N."/>
            <person name="Sugita T."/>
            <person name="Iwasaki W."/>
            <person name="Tanaka N."/>
            <person name="Takashima M."/>
        </authorList>
    </citation>
    <scope>NUCLEOTIDE SEQUENCE</scope>
    <source>
        <strain evidence="7">HIS016</strain>
    </source>
</reference>
<evidence type="ECO:0000256" key="5">
    <source>
        <dbReference type="ARBA" id="ARBA00023004"/>
    </source>
</evidence>
<dbReference type="InterPro" id="IPR042098">
    <property type="entry name" value="TauD-like_sf"/>
</dbReference>
<dbReference type="GO" id="GO:0046872">
    <property type="term" value="F:metal ion binding"/>
    <property type="evidence" value="ECO:0007669"/>
    <property type="project" value="UniProtKB-KW"/>
</dbReference>
<evidence type="ECO:0000313" key="7">
    <source>
        <dbReference type="EMBL" id="GMK57527.1"/>
    </source>
</evidence>
<gene>
    <name evidence="7" type="ORF">CspeluHIS016_0403610</name>
</gene>
<evidence type="ECO:0000256" key="4">
    <source>
        <dbReference type="ARBA" id="ARBA00023002"/>
    </source>
</evidence>
<proteinExistence type="inferred from homology"/>
<protein>
    <recommendedName>
        <fullName evidence="6">TauD/TfdA-like domain-containing protein</fullName>
    </recommendedName>
</protein>
<dbReference type="AlphaFoldDB" id="A0AAD3TV93"/>
<keyword evidence="8" id="KW-1185">Reference proteome</keyword>
<dbReference type="PANTHER" id="PTHR30468">
    <property type="entry name" value="ALPHA-KETOGLUTARATE-DEPENDENT SULFONATE DIOXYGENASE"/>
    <property type="match status" value="1"/>
</dbReference>
<dbReference type="Pfam" id="PF02668">
    <property type="entry name" value="TauD"/>
    <property type="match status" value="1"/>
</dbReference>
<comment type="caution">
    <text evidence="7">The sequence shown here is derived from an EMBL/GenBank/DDBJ whole genome shotgun (WGS) entry which is preliminary data.</text>
</comment>
<keyword evidence="3" id="KW-0223">Dioxygenase</keyword>
<dbReference type="PANTHER" id="PTHR30468:SF9">
    <property type="entry name" value="ALPHA-KETOGLUTARATE-DEPENDENT TAURINE DIOXYGENASE (AFU_ORTHOLOGUE AFUA_3G01010)"/>
    <property type="match status" value="1"/>
</dbReference>
<dbReference type="Gene3D" id="3.60.130.10">
    <property type="entry name" value="Clavaminate synthase-like"/>
    <property type="match status" value="2"/>
</dbReference>
<name>A0AAD3TV93_9TREE</name>
<evidence type="ECO:0000256" key="3">
    <source>
        <dbReference type="ARBA" id="ARBA00022964"/>
    </source>
</evidence>
<dbReference type="InterPro" id="IPR051323">
    <property type="entry name" value="AtsK-like"/>
</dbReference>
<dbReference type="EMBL" id="BTCM01000004">
    <property type="protein sequence ID" value="GMK57527.1"/>
    <property type="molecule type" value="Genomic_DNA"/>
</dbReference>
<dbReference type="GO" id="GO:0005737">
    <property type="term" value="C:cytoplasm"/>
    <property type="evidence" value="ECO:0007669"/>
    <property type="project" value="TreeGrafter"/>
</dbReference>
<accession>A0AAD3TV93</accession>
<dbReference type="InterPro" id="IPR003819">
    <property type="entry name" value="TauD/TfdA-like"/>
</dbReference>
<evidence type="ECO:0000256" key="1">
    <source>
        <dbReference type="ARBA" id="ARBA00005896"/>
    </source>
</evidence>
<dbReference type="Proteomes" id="UP001222932">
    <property type="component" value="Unassembled WGS sequence"/>
</dbReference>
<sequence length="311" mass="34740">MSPIATDTDSSASSVPTNDIAELKAKLQEANLDHGSLILPPDNGLRLQTTPSGSTMGRTSSCPRCPPQGYLYFPLKPVFVQDVTKMRQEVRDGKPYVYPATRADPVKKALFNAAKEVKDLATHIGTEISSLTNTQRDEPALLMAERHVVFFRNQDLSVQAQKELHVYVGDRAIETHVQAPQVRGVGRGLTLIWEDGRGDEIGKGGSWRVPYGGGQFGWHTDLVHEAYPPGYAHLHQDTMPAVAPWHWTPGTSPIWDNRSIIHTVSYNYEGKRHWTRVSSLADKQFSDPKSRSKAKALNQSKWLQSPYINRY</sequence>
<evidence type="ECO:0000259" key="6">
    <source>
        <dbReference type="Pfam" id="PF02668"/>
    </source>
</evidence>
<keyword evidence="2" id="KW-0479">Metal-binding</keyword>